<reference evidence="2 3" key="1">
    <citation type="journal article" date="2006" name="Genome Biol.">
        <title>The genome of Rhizobium leguminosarum has recognizable core and accessory components.</title>
        <authorList>
            <person name="Young J.W."/>
            <person name="Crossman L.C."/>
            <person name="Johnston A.W.B."/>
            <person name="Thomson N.R."/>
            <person name="Ghazoui Z.F."/>
            <person name="Hull K.H."/>
            <person name="Wexler M."/>
            <person name="Curson A.R.J."/>
            <person name="Todd J.D."/>
            <person name="Poole P.S."/>
            <person name="Mauchline T.H."/>
            <person name="East A.K."/>
            <person name="Quail M.A."/>
            <person name="Churcher C."/>
            <person name="Arrowsmith C."/>
            <person name="Cherevach A."/>
            <person name="Chillingworth T."/>
            <person name="Clarke K."/>
            <person name="Cronin A."/>
            <person name="Davis P."/>
            <person name="Fraser A."/>
            <person name="Hance Z."/>
            <person name="Hauser H."/>
            <person name="Jagels K."/>
            <person name="Moule S."/>
            <person name="Mungall K."/>
            <person name="Norbertczak H."/>
            <person name="Rabbinowitsch E."/>
            <person name="Sanders M."/>
            <person name="Simmonds M."/>
            <person name="Whitehead S."/>
            <person name="Parkhill J."/>
        </authorList>
    </citation>
    <scope>NUCLEOTIDE SEQUENCE [LARGE SCALE GENOMIC DNA]</scope>
    <source>
        <strain evidence="3">DSM 114642 / LMG 32736 / 3841</strain>
    </source>
</reference>
<name>Q1MJ84_RHIJ3</name>
<gene>
    <name evidence="2" type="ordered locus">RL1481</name>
</gene>
<dbReference type="Proteomes" id="UP000006575">
    <property type="component" value="Chromosome"/>
</dbReference>
<sequence>MVAVEGLVSDQPVKTNAIDERSNAHRVEAMTGQKNKAYEISKCVSQRKDLGRHAALRTPYSLALSPPFEPCPWRWTLTMVASTMAYSMSGSSEQTSKSLVKTSALTQSRYRL</sequence>
<evidence type="ECO:0000256" key="1">
    <source>
        <dbReference type="SAM" id="MobiDB-lite"/>
    </source>
</evidence>
<feature type="region of interest" description="Disordered" evidence="1">
    <location>
        <begin position="89"/>
        <end position="112"/>
    </location>
</feature>
<dbReference type="eggNOG" id="ENOG502ZR3R">
    <property type="taxonomic scope" value="Bacteria"/>
</dbReference>
<dbReference type="EnsemblBacteria" id="CAK06976">
    <property type="protein sequence ID" value="CAK06976"/>
    <property type="gene ID" value="RL1481"/>
</dbReference>
<accession>Q1MJ84</accession>
<keyword evidence="3" id="KW-1185">Reference proteome</keyword>
<dbReference type="EMBL" id="AM236080">
    <property type="protein sequence ID" value="CAK06976.1"/>
    <property type="molecule type" value="Genomic_DNA"/>
</dbReference>
<dbReference type="HOGENOM" id="CLU_2143819_0_0_5"/>
<protein>
    <submittedName>
        <fullName evidence="2">Uncharacterized protein</fullName>
    </submittedName>
</protein>
<organism evidence="2 3">
    <name type="scientific">Rhizobium johnstonii (strain DSM 114642 / LMG 32736 / 3841)</name>
    <name type="common">Rhizobium leguminosarum bv. viciae</name>
    <dbReference type="NCBI Taxonomy" id="216596"/>
    <lineage>
        <taxon>Bacteria</taxon>
        <taxon>Pseudomonadati</taxon>
        <taxon>Pseudomonadota</taxon>
        <taxon>Alphaproteobacteria</taxon>
        <taxon>Hyphomicrobiales</taxon>
        <taxon>Rhizobiaceae</taxon>
        <taxon>Rhizobium/Agrobacterium group</taxon>
        <taxon>Rhizobium</taxon>
        <taxon>Rhizobium johnstonii</taxon>
    </lineage>
</organism>
<proteinExistence type="predicted"/>
<dbReference type="AlphaFoldDB" id="Q1MJ84"/>
<dbReference type="KEGG" id="rle:RL1481"/>
<evidence type="ECO:0000313" key="3">
    <source>
        <dbReference type="Proteomes" id="UP000006575"/>
    </source>
</evidence>
<evidence type="ECO:0000313" key="2">
    <source>
        <dbReference type="EMBL" id="CAK06976.1"/>
    </source>
</evidence>